<dbReference type="PROSITE" id="PS50977">
    <property type="entry name" value="HTH_TETR_2"/>
    <property type="match status" value="1"/>
</dbReference>
<dbReference type="Pfam" id="PF17937">
    <property type="entry name" value="TetR_C_28"/>
    <property type="match status" value="1"/>
</dbReference>
<evidence type="ECO:0000313" key="7">
    <source>
        <dbReference type="Proteomes" id="UP001501204"/>
    </source>
</evidence>
<feature type="domain" description="HTH tetR-type" evidence="5">
    <location>
        <begin position="14"/>
        <end position="73"/>
    </location>
</feature>
<reference evidence="6 7" key="1">
    <citation type="journal article" date="2019" name="Int. J. Syst. Evol. Microbiol.">
        <title>The Global Catalogue of Microorganisms (GCM) 10K type strain sequencing project: providing services to taxonomists for standard genome sequencing and annotation.</title>
        <authorList>
            <consortium name="The Broad Institute Genomics Platform"/>
            <consortium name="The Broad Institute Genome Sequencing Center for Infectious Disease"/>
            <person name="Wu L."/>
            <person name="Ma J."/>
        </authorList>
    </citation>
    <scope>NUCLEOTIDE SEQUENCE [LARGE SCALE GENOMIC DNA]</scope>
    <source>
        <strain evidence="6 7">JCM 14735</strain>
    </source>
</reference>
<dbReference type="SUPFAM" id="SSF46689">
    <property type="entry name" value="Homeodomain-like"/>
    <property type="match status" value="1"/>
</dbReference>
<dbReference type="InterPro" id="IPR050109">
    <property type="entry name" value="HTH-type_TetR-like_transc_reg"/>
</dbReference>
<proteinExistence type="predicted"/>
<dbReference type="InterPro" id="IPR041479">
    <property type="entry name" value="TetR_CgmR_C"/>
</dbReference>
<sequence length="193" mass="20784">MTFSHAPLVARDKDRTRRAILDAAERLLIERGREASIADIAAAANVSKGGLLHHFPSREALSTAICQDGIDRLWRSVEHLVDETEPAPGRLHRAYVRALTGDSAEAVSVFSRTTIPQLYAGIPQADALLERDAARWRAAFAADDLCAATSLVVRHAAEGLAAAMGSPFLNAEEIAQARQELLQLSQANSAAPR</sequence>
<keyword evidence="7" id="KW-1185">Reference proteome</keyword>
<dbReference type="EMBL" id="BAAAOA010000017">
    <property type="protein sequence ID" value="GAA1758843.1"/>
    <property type="molecule type" value="Genomic_DNA"/>
</dbReference>
<dbReference type="PRINTS" id="PR00455">
    <property type="entry name" value="HTHTETR"/>
</dbReference>
<dbReference type="Proteomes" id="UP001501204">
    <property type="component" value="Unassembled WGS sequence"/>
</dbReference>
<evidence type="ECO:0000256" key="2">
    <source>
        <dbReference type="ARBA" id="ARBA00023125"/>
    </source>
</evidence>
<evidence type="ECO:0000256" key="3">
    <source>
        <dbReference type="ARBA" id="ARBA00023163"/>
    </source>
</evidence>
<gene>
    <name evidence="6" type="ORF">GCM10009767_17560</name>
</gene>
<dbReference type="InterPro" id="IPR009057">
    <property type="entry name" value="Homeodomain-like_sf"/>
</dbReference>
<name>A0ABN2KKK9_9MICC</name>
<keyword evidence="2 4" id="KW-0238">DNA-binding</keyword>
<dbReference type="Gene3D" id="1.10.357.10">
    <property type="entry name" value="Tetracycline Repressor, domain 2"/>
    <property type="match status" value="1"/>
</dbReference>
<comment type="caution">
    <text evidence="6">The sequence shown here is derived from an EMBL/GenBank/DDBJ whole genome shotgun (WGS) entry which is preliminary data.</text>
</comment>
<evidence type="ECO:0000256" key="4">
    <source>
        <dbReference type="PROSITE-ProRule" id="PRU00335"/>
    </source>
</evidence>
<accession>A0ABN2KKK9</accession>
<dbReference type="RefSeq" id="WP_344121643.1">
    <property type="nucleotide sequence ID" value="NZ_BAAAOA010000017.1"/>
</dbReference>
<protein>
    <submittedName>
        <fullName evidence="6">TetR family transcriptional regulator</fullName>
    </submittedName>
</protein>
<feature type="DNA-binding region" description="H-T-H motif" evidence="4">
    <location>
        <begin position="36"/>
        <end position="55"/>
    </location>
</feature>
<dbReference type="PANTHER" id="PTHR30055:SF234">
    <property type="entry name" value="HTH-TYPE TRANSCRIPTIONAL REGULATOR BETI"/>
    <property type="match status" value="1"/>
</dbReference>
<dbReference type="PANTHER" id="PTHR30055">
    <property type="entry name" value="HTH-TYPE TRANSCRIPTIONAL REGULATOR RUTR"/>
    <property type="match status" value="1"/>
</dbReference>
<evidence type="ECO:0000313" key="6">
    <source>
        <dbReference type="EMBL" id="GAA1758843.1"/>
    </source>
</evidence>
<dbReference type="Pfam" id="PF00440">
    <property type="entry name" value="TetR_N"/>
    <property type="match status" value="1"/>
</dbReference>
<evidence type="ECO:0000256" key="1">
    <source>
        <dbReference type="ARBA" id="ARBA00023015"/>
    </source>
</evidence>
<keyword evidence="3" id="KW-0804">Transcription</keyword>
<organism evidence="6 7">
    <name type="scientific">Kocuria aegyptia</name>
    <dbReference type="NCBI Taxonomy" id="330943"/>
    <lineage>
        <taxon>Bacteria</taxon>
        <taxon>Bacillati</taxon>
        <taxon>Actinomycetota</taxon>
        <taxon>Actinomycetes</taxon>
        <taxon>Micrococcales</taxon>
        <taxon>Micrococcaceae</taxon>
        <taxon>Kocuria</taxon>
    </lineage>
</organism>
<keyword evidence="1" id="KW-0805">Transcription regulation</keyword>
<evidence type="ECO:0000259" key="5">
    <source>
        <dbReference type="PROSITE" id="PS50977"/>
    </source>
</evidence>
<dbReference type="InterPro" id="IPR001647">
    <property type="entry name" value="HTH_TetR"/>
</dbReference>